<protein>
    <submittedName>
        <fullName evidence="1">Uncharacterized protein</fullName>
    </submittedName>
</protein>
<sequence>MASANQPTGNQVLANDIMVEILKNCLRKWGPQGRSGFLVFNRDISRGIYRSFYETVRLSKAKAVRALCQTVLFQPQRLRDIKTLWTAVGFDRPSFPAFPTSSYPEGYLAIEEEGEDAIVRSEVAGLAHLIEACSAFVQCLTIVTDCRFLVLEESFGRITLSQLTALEVPAWLYLKLSPSQVPNLSRLRLSVDMDNPNNSFQFLESQDFRGFGQLSHLYIAYGHVLGHENTIQAHLFDIRVGPEMQVVGLEFDEGEGTALDMASMLDYVAHPCIVLVMNEEWVENEVDRLIISHGMPAPGTTQAVRVARLMDLILGIGVEECACVWKPIEEKVAERWAWFKERYNDDEQAEVLEGPELFVMV</sequence>
<gene>
    <name evidence="1" type="ORF">VNI00_014364</name>
</gene>
<evidence type="ECO:0000313" key="2">
    <source>
        <dbReference type="Proteomes" id="UP001383192"/>
    </source>
</evidence>
<dbReference type="Proteomes" id="UP001383192">
    <property type="component" value="Unassembled WGS sequence"/>
</dbReference>
<reference evidence="1 2" key="1">
    <citation type="submission" date="2024-01" db="EMBL/GenBank/DDBJ databases">
        <title>A draft genome for a cacao thread blight-causing isolate of Paramarasmius palmivorus.</title>
        <authorList>
            <person name="Baruah I.K."/>
            <person name="Bukari Y."/>
            <person name="Amoako-Attah I."/>
            <person name="Meinhardt L.W."/>
            <person name="Bailey B.A."/>
            <person name="Cohen S.P."/>
        </authorList>
    </citation>
    <scope>NUCLEOTIDE SEQUENCE [LARGE SCALE GENOMIC DNA]</scope>
    <source>
        <strain evidence="1 2">GH-12</strain>
    </source>
</reference>
<accession>A0AAW0BS59</accession>
<dbReference type="AlphaFoldDB" id="A0AAW0BS59"/>
<comment type="caution">
    <text evidence="1">The sequence shown here is derived from an EMBL/GenBank/DDBJ whole genome shotgun (WGS) entry which is preliminary data.</text>
</comment>
<evidence type="ECO:0000313" key="1">
    <source>
        <dbReference type="EMBL" id="KAK7029666.1"/>
    </source>
</evidence>
<keyword evidence="2" id="KW-1185">Reference proteome</keyword>
<dbReference type="EMBL" id="JAYKXP010000080">
    <property type="protein sequence ID" value="KAK7029666.1"/>
    <property type="molecule type" value="Genomic_DNA"/>
</dbReference>
<proteinExistence type="predicted"/>
<name>A0AAW0BS59_9AGAR</name>
<organism evidence="1 2">
    <name type="scientific">Paramarasmius palmivorus</name>
    <dbReference type="NCBI Taxonomy" id="297713"/>
    <lineage>
        <taxon>Eukaryota</taxon>
        <taxon>Fungi</taxon>
        <taxon>Dikarya</taxon>
        <taxon>Basidiomycota</taxon>
        <taxon>Agaricomycotina</taxon>
        <taxon>Agaricomycetes</taxon>
        <taxon>Agaricomycetidae</taxon>
        <taxon>Agaricales</taxon>
        <taxon>Marasmiineae</taxon>
        <taxon>Marasmiaceae</taxon>
        <taxon>Paramarasmius</taxon>
    </lineage>
</organism>